<reference evidence="2 3" key="1">
    <citation type="submission" date="2019-09" db="EMBL/GenBank/DDBJ databases">
        <title>Draft genome of the ectomycorrhizal ascomycete Sphaerosporella brunnea.</title>
        <authorList>
            <consortium name="DOE Joint Genome Institute"/>
            <person name="Benucci G.M."/>
            <person name="Marozzi G."/>
            <person name="Antonielli L."/>
            <person name="Sanchez S."/>
            <person name="Marco P."/>
            <person name="Wang X."/>
            <person name="Falini L.B."/>
            <person name="Barry K."/>
            <person name="Haridas S."/>
            <person name="Lipzen A."/>
            <person name="Labutti K."/>
            <person name="Grigoriev I.V."/>
            <person name="Murat C."/>
            <person name="Martin F."/>
            <person name="Albertini E."/>
            <person name="Donnini D."/>
            <person name="Bonito G."/>
        </authorList>
    </citation>
    <scope>NUCLEOTIDE SEQUENCE [LARGE SCALE GENOMIC DNA]</scope>
    <source>
        <strain evidence="2 3">Sb_GMNB300</strain>
    </source>
</reference>
<dbReference type="AlphaFoldDB" id="A0A5J5ETP6"/>
<feature type="region of interest" description="Disordered" evidence="1">
    <location>
        <begin position="254"/>
        <end position="295"/>
    </location>
</feature>
<dbReference type="InParanoid" id="A0A5J5ETP6"/>
<protein>
    <submittedName>
        <fullName evidence="2">Uncharacterized protein</fullName>
    </submittedName>
</protein>
<comment type="caution">
    <text evidence="2">The sequence shown here is derived from an EMBL/GenBank/DDBJ whole genome shotgun (WGS) entry which is preliminary data.</text>
</comment>
<evidence type="ECO:0000313" key="3">
    <source>
        <dbReference type="Proteomes" id="UP000326924"/>
    </source>
</evidence>
<sequence length="314" mass="34854">MNSVEALSSKKPQSTSRMAAEREPAIRTSAYNTELHATVRSSFVRHRFSGLNWHWKRRLAVTMGTGIVSILLHNLGVDPPFSSPSMCFLRHFLLHIGTARSAVSGDMVSFAYRWAVTLAWINVVISGRDMLLPALGRKPHLGRNGGCRFSRPGVHGVALLYSVAKKLQIHRTPWSSGRNPRWGNICPPCPGAYSRDHCPPHSPRHRYLLGTPLGHRDSPMAQNQSSSASRKQAIFPAVGRSAVRTNVYAPRIGMGLQPERPSSFKGLNPPRTERRLSDSPCRTLGYADRPDQPTYGAARLRRIRARRASVRTAS</sequence>
<evidence type="ECO:0000313" key="2">
    <source>
        <dbReference type="EMBL" id="KAA8903437.1"/>
    </source>
</evidence>
<keyword evidence="3" id="KW-1185">Reference proteome</keyword>
<feature type="compositionally biased region" description="Polar residues" evidence="1">
    <location>
        <begin position="1"/>
        <end position="17"/>
    </location>
</feature>
<name>A0A5J5ETP6_9PEZI</name>
<organism evidence="2 3">
    <name type="scientific">Sphaerosporella brunnea</name>
    <dbReference type="NCBI Taxonomy" id="1250544"/>
    <lineage>
        <taxon>Eukaryota</taxon>
        <taxon>Fungi</taxon>
        <taxon>Dikarya</taxon>
        <taxon>Ascomycota</taxon>
        <taxon>Pezizomycotina</taxon>
        <taxon>Pezizomycetes</taxon>
        <taxon>Pezizales</taxon>
        <taxon>Pyronemataceae</taxon>
        <taxon>Sphaerosporella</taxon>
    </lineage>
</organism>
<proteinExistence type="predicted"/>
<dbReference type="EMBL" id="VXIS01000117">
    <property type="protein sequence ID" value="KAA8903437.1"/>
    <property type="molecule type" value="Genomic_DNA"/>
</dbReference>
<evidence type="ECO:0000256" key="1">
    <source>
        <dbReference type="SAM" id="MobiDB-lite"/>
    </source>
</evidence>
<gene>
    <name evidence="2" type="ORF">FN846DRAFT_55563</name>
</gene>
<dbReference type="Proteomes" id="UP000326924">
    <property type="component" value="Unassembled WGS sequence"/>
</dbReference>
<accession>A0A5J5ETP6</accession>
<feature type="region of interest" description="Disordered" evidence="1">
    <location>
        <begin position="1"/>
        <end position="23"/>
    </location>
</feature>